<dbReference type="RefSeq" id="WP_100667213.1">
    <property type="nucleotide sequence ID" value="NZ_CP024955.1"/>
</dbReference>
<dbReference type="PANTHER" id="PTHR46112:SF3">
    <property type="entry name" value="AMINOPEPTIDASE YPDF"/>
    <property type="match status" value="1"/>
</dbReference>
<accession>A0A2K8N4U8</accession>
<comment type="cofactor">
    <cofactor evidence="1">
        <name>Mn(2+)</name>
        <dbReference type="ChEBI" id="CHEBI:29035"/>
    </cofactor>
</comment>
<dbReference type="Gene3D" id="3.40.350.10">
    <property type="entry name" value="Creatinase/prolidase N-terminal domain"/>
    <property type="match status" value="1"/>
</dbReference>
<dbReference type="GO" id="GO:0046872">
    <property type="term" value="F:metal ion binding"/>
    <property type="evidence" value="ECO:0007669"/>
    <property type="project" value="UniProtKB-KW"/>
</dbReference>
<keyword evidence="8" id="KW-1185">Reference proteome</keyword>
<evidence type="ECO:0000256" key="2">
    <source>
        <dbReference type="ARBA" id="ARBA00008766"/>
    </source>
</evidence>
<organism evidence="7 8">
    <name type="scientific">Kyrpidia spormannii</name>
    <dbReference type="NCBI Taxonomy" id="2055160"/>
    <lineage>
        <taxon>Bacteria</taxon>
        <taxon>Bacillati</taxon>
        <taxon>Bacillota</taxon>
        <taxon>Bacilli</taxon>
        <taxon>Bacillales</taxon>
        <taxon>Alicyclobacillaceae</taxon>
        <taxon>Kyrpidia</taxon>
    </lineage>
</organism>
<dbReference type="AlphaFoldDB" id="A0A2K8N4U8"/>
<dbReference type="Gene3D" id="3.90.230.10">
    <property type="entry name" value="Creatinase/methionine aminopeptidase superfamily"/>
    <property type="match status" value="1"/>
</dbReference>
<dbReference type="GO" id="GO:0004177">
    <property type="term" value="F:aminopeptidase activity"/>
    <property type="evidence" value="ECO:0007669"/>
    <property type="project" value="UniProtKB-ARBA"/>
</dbReference>
<evidence type="ECO:0000259" key="5">
    <source>
        <dbReference type="Pfam" id="PF00557"/>
    </source>
</evidence>
<dbReference type="Pfam" id="PF00557">
    <property type="entry name" value="Peptidase_M24"/>
    <property type="match status" value="1"/>
</dbReference>
<proteinExistence type="inferred from homology"/>
<dbReference type="SUPFAM" id="SSF55920">
    <property type="entry name" value="Creatinase/aminopeptidase"/>
    <property type="match status" value="1"/>
</dbReference>
<dbReference type="EMBL" id="CP024955">
    <property type="protein sequence ID" value="ATY84389.1"/>
    <property type="molecule type" value="Genomic_DNA"/>
</dbReference>
<dbReference type="PANTHER" id="PTHR46112">
    <property type="entry name" value="AMINOPEPTIDASE"/>
    <property type="match status" value="1"/>
</dbReference>
<dbReference type="InterPro" id="IPR050659">
    <property type="entry name" value="Peptidase_M24B"/>
</dbReference>
<dbReference type="InterPro" id="IPR001131">
    <property type="entry name" value="Peptidase_M24B_aminopep-P_CS"/>
</dbReference>
<evidence type="ECO:0000256" key="4">
    <source>
        <dbReference type="ARBA" id="ARBA00022801"/>
    </source>
</evidence>
<dbReference type="Pfam" id="PF01321">
    <property type="entry name" value="Creatinase_N"/>
    <property type="match status" value="1"/>
</dbReference>
<dbReference type="PROSITE" id="PS00491">
    <property type="entry name" value="PROLINE_PEPTIDASE"/>
    <property type="match status" value="1"/>
</dbReference>
<name>A0A2K8N4U8_9BACL</name>
<dbReference type="FunFam" id="3.90.230.10:FF:000014">
    <property type="entry name" value="Aminopeptidase P family protein"/>
    <property type="match status" value="1"/>
</dbReference>
<feature type="domain" description="Creatinase N-terminal" evidence="6">
    <location>
        <begin position="4"/>
        <end position="129"/>
    </location>
</feature>
<evidence type="ECO:0000313" key="7">
    <source>
        <dbReference type="EMBL" id="ATY84389.1"/>
    </source>
</evidence>
<evidence type="ECO:0000313" key="8">
    <source>
        <dbReference type="Proteomes" id="UP000231932"/>
    </source>
</evidence>
<dbReference type="InterPro" id="IPR001714">
    <property type="entry name" value="Pept_M24_MAP"/>
</dbReference>
<comment type="similarity">
    <text evidence="2">Belongs to the peptidase M24B family.</text>
</comment>
<gene>
    <name evidence="7" type="ORF">CVV65_05020</name>
</gene>
<evidence type="ECO:0000256" key="1">
    <source>
        <dbReference type="ARBA" id="ARBA00001936"/>
    </source>
</evidence>
<dbReference type="OrthoDB" id="9806388at2"/>
<protein>
    <submittedName>
        <fullName evidence="7">Xaa-Pro dipeptidase</fullName>
    </submittedName>
</protein>
<keyword evidence="3" id="KW-0479">Metal-binding</keyword>
<dbReference type="InterPro" id="IPR036005">
    <property type="entry name" value="Creatinase/aminopeptidase-like"/>
</dbReference>
<dbReference type="KEGG" id="kyr:CVV65_05020"/>
<sequence>MRERIERVRKELEARQLDALFVADPDNRRYLSGFTGTSGYVVVGREEGVFLTDFRYVEQAQTQVQGLRVVRHGAQMVETLSEVLKEWGVQVLGFEQEHMTVGTWERLKTALDPIRLEGTSGLVEELRMVKDDHELVKIRKAAAIADQAFRTVLDHVRPGVRELDLARVLERTMEDLGAEGPSFETIVASGHRSALPHGVASQKTLEIGDLVTFDFGCVYEGYCSDLTRTVAVGRVDDQRRRIYEVVLEAQQRALQDLRPGMTGREADALARRVIEDAGYGEAFGHSLGHGVGLAIHENPRLAAQSEEVLRPGMVVTVEPGIYLPGVGGVRIEDDVVMTAEGCTRLTFSPKELLIL</sequence>
<dbReference type="CDD" id="cd01092">
    <property type="entry name" value="APP-like"/>
    <property type="match status" value="1"/>
</dbReference>
<dbReference type="InterPro" id="IPR000587">
    <property type="entry name" value="Creatinase_N"/>
</dbReference>
<reference evidence="8" key="1">
    <citation type="submission" date="2017-11" db="EMBL/GenBank/DDBJ databases">
        <title>Complete Genome Sequence of Kyrpidia sp. Strain EA-1, a thermophilic, hydrogen-oxidizing Bacterium, isolated from the Azores.</title>
        <authorList>
            <person name="Reiner J.E."/>
            <person name="Lapp C.J."/>
            <person name="Bunk B."/>
            <person name="Gescher J."/>
        </authorList>
    </citation>
    <scope>NUCLEOTIDE SEQUENCE [LARGE SCALE GENOMIC DNA]</scope>
    <source>
        <strain evidence="8">EA-1</strain>
    </source>
</reference>
<dbReference type="GO" id="GO:0008235">
    <property type="term" value="F:metalloexopeptidase activity"/>
    <property type="evidence" value="ECO:0007669"/>
    <property type="project" value="UniProtKB-ARBA"/>
</dbReference>
<dbReference type="InterPro" id="IPR029149">
    <property type="entry name" value="Creatin/AminoP/Spt16_N"/>
</dbReference>
<evidence type="ECO:0000259" key="6">
    <source>
        <dbReference type="Pfam" id="PF01321"/>
    </source>
</evidence>
<keyword evidence="4" id="KW-0378">Hydrolase</keyword>
<dbReference type="InterPro" id="IPR000994">
    <property type="entry name" value="Pept_M24"/>
</dbReference>
<evidence type="ECO:0000256" key="3">
    <source>
        <dbReference type="ARBA" id="ARBA00022723"/>
    </source>
</evidence>
<feature type="domain" description="Peptidase M24" evidence="5">
    <location>
        <begin position="137"/>
        <end position="339"/>
    </location>
</feature>
<dbReference type="Proteomes" id="UP000231932">
    <property type="component" value="Chromosome"/>
</dbReference>
<dbReference type="PRINTS" id="PR00599">
    <property type="entry name" value="MAPEPTIDASE"/>
</dbReference>